<comment type="caution">
    <text evidence="2">The sequence shown here is derived from an EMBL/GenBank/DDBJ whole genome shotgun (WGS) entry which is preliminary data.</text>
</comment>
<keyword evidence="1" id="KW-0472">Membrane</keyword>
<keyword evidence="1" id="KW-1133">Transmembrane helix</keyword>
<sequence>MNESWLTPERKQKLVYGALTLTAIVVGTLTTLLVNQAL</sequence>
<organism evidence="2 3">
    <name type="scientific">[Anoxybacillus] calidus</name>
    <dbReference type="NCBI Taxonomy" id="575178"/>
    <lineage>
        <taxon>Bacteria</taxon>
        <taxon>Bacillati</taxon>
        <taxon>Bacillota</taxon>
        <taxon>Bacilli</taxon>
        <taxon>Bacillales</taxon>
        <taxon>Anoxybacillaceae</taxon>
        <taxon>Paranoxybacillus</taxon>
    </lineage>
</organism>
<evidence type="ECO:0000256" key="1">
    <source>
        <dbReference type="SAM" id="Phobius"/>
    </source>
</evidence>
<reference evidence="2 3" key="1">
    <citation type="submission" date="2020-07" db="EMBL/GenBank/DDBJ databases">
        <title>Genomic Encyclopedia of Type Strains, Phase IV (KMG-IV): sequencing the most valuable type-strain genomes for metagenomic binning, comparative biology and taxonomic classification.</title>
        <authorList>
            <person name="Goeker M."/>
        </authorList>
    </citation>
    <scope>NUCLEOTIDE SEQUENCE [LARGE SCALE GENOMIC DNA]</scope>
    <source>
        <strain evidence="2 3">DSM 25220</strain>
    </source>
</reference>
<keyword evidence="3" id="KW-1185">Reference proteome</keyword>
<protein>
    <submittedName>
        <fullName evidence="2">Uncharacterized protein</fullName>
    </submittedName>
</protein>
<evidence type="ECO:0000313" key="3">
    <source>
        <dbReference type="Proteomes" id="UP000580891"/>
    </source>
</evidence>
<dbReference type="AlphaFoldDB" id="A0A7W0BWP5"/>
<name>A0A7W0BWP5_9BACL</name>
<dbReference type="EMBL" id="JACDUU010000003">
    <property type="protein sequence ID" value="MBA2871254.1"/>
    <property type="molecule type" value="Genomic_DNA"/>
</dbReference>
<accession>A0A7W0BWP5</accession>
<evidence type="ECO:0000313" key="2">
    <source>
        <dbReference type="EMBL" id="MBA2871254.1"/>
    </source>
</evidence>
<dbReference type="Proteomes" id="UP000580891">
    <property type="component" value="Unassembled WGS sequence"/>
</dbReference>
<keyword evidence="1" id="KW-0812">Transmembrane</keyword>
<feature type="transmembrane region" description="Helical" evidence="1">
    <location>
        <begin position="14"/>
        <end position="34"/>
    </location>
</feature>
<proteinExistence type="predicted"/>
<gene>
    <name evidence="2" type="ORF">HNQ85_001524</name>
</gene>